<dbReference type="Pfam" id="PF11720">
    <property type="entry name" value="Inhibitor_I78"/>
    <property type="match status" value="1"/>
</dbReference>
<dbReference type="Proteomes" id="UP000247810">
    <property type="component" value="Unassembled WGS sequence"/>
</dbReference>
<evidence type="ECO:0000313" key="1">
    <source>
        <dbReference type="EMBL" id="PYH89433.1"/>
    </source>
</evidence>
<evidence type="ECO:0008006" key="3">
    <source>
        <dbReference type="Google" id="ProtNLM"/>
    </source>
</evidence>
<dbReference type="PANTHER" id="PTHR39600:SF1">
    <property type="entry name" value="PEPTIDASE INHIBITOR I78 FAMILY PROTEIN"/>
    <property type="match status" value="1"/>
</dbReference>
<reference evidence="1 2" key="1">
    <citation type="submission" date="2018-02" db="EMBL/GenBank/DDBJ databases">
        <title>The genomes of Aspergillus section Nigri reveals drivers in fungal speciation.</title>
        <authorList>
            <consortium name="DOE Joint Genome Institute"/>
            <person name="Vesth T.C."/>
            <person name="Nybo J."/>
            <person name="Theobald S."/>
            <person name="Brandl J."/>
            <person name="Frisvad J.C."/>
            <person name="Nielsen K.F."/>
            <person name="Lyhne E.K."/>
            <person name="Kogle M.E."/>
            <person name="Kuo A."/>
            <person name="Riley R."/>
            <person name="Clum A."/>
            <person name="Nolan M."/>
            <person name="Lipzen A."/>
            <person name="Salamov A."/>
            <person name="Henrissat B."/>
            <person name="Wiebenga A."/>
            <person name="De vries R.P."/>
            <person name="Grigoriev I.V."/>
            <person name="Mortensen U.H."/>
            <person name="Andersen M.R."/>
            <person name="Baker S.E."/>
        </authorList>
    </citation>
    <scope>NUCLEOTIDE SEQUENCE [LARGE SCALE GENOMIC DNA]</scope>
    <source>
        <strain evidence="1 2">CBS 707.79</strain>
    </source>
</reference>
<dbReference type="STRING" id="1448320.A0A319DEG1"/>
<sequence>MPLVVPGVNNVGGGPDLNKEEWLHKLAGKTISESSSDVTSFAKQDLPETHRILKPGDIMTRDYRPERLNVHVSEEGTVHDVTIG</sequence>
<dbReference type="Gene3D" id="3.30.10.10">
    <property type="entry name" value="Trypsin Inhibitor V, subunit A"/>
    <property type="match status" value="1"/>
</dbReference>
<protein>
    <recommendedName>
        <fullName evidence="3">Proteinase inhibitor I78</fullName>
    </recommendedName>
</protein>
<dbReference type="VEuPathDB" id="FungiDB:BO71DRAFT_403078"/>
<gene>
    <name evidence="1" type="ORF">BO71DRAFT_403078</name>
</gene>
<dbReference type="EMBL" id="KZ826030">
    <property type="protein sequence ID" value="PYH89433.1"/>
    <property type="molecule type" value="Genomic_DNA"/>
</dbReference>
<evidence type="ECO:0000313" key="2">
    <source>
        <dbReference type="Proteomes" id="UP000247810"/>
    </source>
</evidence>
<accession>A0A319DEG1</accession>
<dbReference type="InterPro" id="IPR021719">
    <property type="entry name" value="Prot_inh_I78"/>
</dbReference>
<name>A0A319DEG1_9EURO</name>
<dbReference type="PANTHER" id="PTHR39600">
    <property type="entry name" value="PEPTIDASE INHIBITOR I78 FAMILY PROTEIN"/>
    <property type="match status" value="1"/>
</dbReference>
<dbReference type="AlphaFoldDB" id="A0A319DEG1"/>
<proteinExistence type="predicted"/>
<organism evidence="1 2">
    <name type="scientific">Aspergillus ellipticus CBS 707.79</name>
    <dbReference type="NCBI Taxonomy" id="1448320"/>
    <lineage>
        <taxon>Eukaryota</taxon>
        <taxon>Fungi</taxon>
        <taxon>Dikarya</taxon>
        <taxon>Ascomycota</taxon>
        <taxon>Pezizomycotina</taxon>
        <taxon>Eurotiomycetes</taxon>
        <taxon>Eurotiomycetidae</taxon>
        <taxon>Eurotiales</taxon>
        <taxon>Aspergillaceae</taxon>
        <taxon>Aspergillus</taxon>
        <taxon>Aspergillus subgen. Circumdati</taxon>
    </lineage>
</organism>
<dbReference type="OrthoDB" id="10013825at2759"/>
<keyword evidence="2" id="KW-1185">Reference proteome</keyword>